<reference evidence="1 2" key="1">
    <citation type="submission" date="2018-06" db="EMBL/GenBank/DDBJ databases">
        <authorList>
            <consortium name="Pathogen Informatics"/>
            <person name="Doyle S."/>
        </authorList>
    </citation>
    <scope>NUCLEOTIDE SEQUENCE [LARGE SCALE GENOMIC DNA]</scope>
    <source>
        <strain evidence="1 2">NCTC10926</strain>
    </source>
</reference>
<evidence type="ECO:0008006" key="3">
    <source>
        <dbReference type="Google" id="ProtNLM"/>
    </source>
</evidence>
<dbReference type="Proteomes" id="UP000254620">
    <property type="component" value="Unassembled WGS sequence"/>
</dbReference>
<dbReference type="AlphaFoldDB" id="A0A380X2I2"/>
<protein>
    <recommendedName>
        <fullName evidence="3">Regulatory protein</fullName>
    </recommendedName>
</protein>
<gene>
    <name evidence="1" type="ORF">NCTC10926_00700</name>
</gene>
<sequence length="84" mass="9448">MYLMFIFLWGIMKTLTQIIDHIGASNVAQLCGITSRAVYKWRASNTLPRTDYTGETQYAEKLANALNNKITADDIKRLANPANP</sequence>
<proteinExistence type="predicted"/>
<evidence type="ECO:0000313" key="1">
    <source>
        <dbReference type="EMBL" id="SUU97319.1"/>
    </source>
</evidence>
<organism evidence="1 2">
    <name type="scientific">Avibacterium paragallinarum</name>
    <name type="common">Haemophilus gallinarum</name>
    <dbReference type="NCBI Taxonomy" id="728"/>
    <lineage>
        <taxon>Bacteria</taxon>
        <taxon>Pseudomonadati</taxon>
        <taxon>Pseudomonadota</taxon>
        <taxon>Gammaproteobacteria</taxon>
        <taxon>Pasteurellales</taxon>
        <taxon>Pasteurellaceae</taxon>
        <taxon>Avibacterium</taxon>
    </lineage>
</organism>
<dbReference type="GO" id="GO:0003677">
    <property type="term" value="F:DNA binding"/>
    <property type="evidence" value="ECO:0007669"/>
    <property type="project" value="InterPro"/>
</dbReference>
<dbReference type="InterPro" id="IPR010982">
    <property type="entry name" value="Lambda_DNA-bd_dom_sf"/>
</dbReference>
<dbReference type="EMBL" id="UFSW01000001">
    <property type="protein sequence ID" value="SUU97319.1"/>
    <property type="molecule type" value="Genomic_DNA"/>
</dbReference>
<name>A0A380X2I2_AVIPA</name>
<dbReference type="Gene3D" id="1.10.260.40">
    <property type="entry name" value="lambda repressor-like DNA-binding domains"/>
    <property type="match status" value="1"/>
</dbReference>
<accession>A0A380X2I2</accession>
<evidence type="ECO:0000313" key="2">
    <source>
        <dbReference type="Proteomes" id="UP000254620"/>
    </source>
</evidence>